<evidence type="ECO:0000313" key="2">
    <source>
        <dbReference type="EMBL" id="GMT19032.1"/>
    </source>
</evidence>
<feature type="chain" id="PRO_5043865296" evidence="1">
    <location>
        <begin position="22"/>
        <end position="359"/>
    </location>
</feature>
<protein>
    <submittedName>
        <fullName evidence="2">Uncharacterized protein</fullName>
    </submittedName>
</protein>
<accession>A0AAV5VLU0</accession>
<evidence type="ECO:0000313" key="3">
    <source>
        <dbReference type="Proteomes" id="UP001432322"/>
    </source>
</evidence>
<feature type="signal peptide" evidence="1">
    <location>
        <begin position="1"/>
        <end position="21"/>
    </location>
</feature>
<comment type="caution">
    <text evidence="2">The sequence shown here is derived from an EMBL/GenBank/DDBJ whole genome shotgun (WGS) entry which is preliminary data.</text>
</comment>
<keyword evidence="3" id="KW-1185">Reference proteome</keyword>
<organism evidence="2 3">
    <name type="scientific">Pristionchus fissidentatus</name>
    <dbReference type="NCBI Taxonomy" id="1538716"/>
    <lineage>
        <taxon>Eukaryota</taxon>
        <taxon>Metazoa</taxon>
        <taxon>Ecdysozoa</taxon>
        <taxon>Nematoda</taxon>
        <taxon>Chromadorea</taxon>
        <taxon>Rhabditida</taxon>
        <taxon>Rhabditina</taxon>
        <taxon>Diplogasteromorpha</taxon>
        <taxon>Diplogasteroidea</taxon>
        <taxon>Neodiplogasteridae</taxon>
        <taxon>Pristionchus</taxon>
    </lineage>
</organism>
<feature type="non-terminal residue" evidence="2">
    <location>
        <position position="359"/>
    </location>
</feature>
<evidence type="ECO:0000256" key="1">
    <source>
        <dbReference type="SAM" id="SignalP"/>
    </source>
</evidence>
<keyword evidence="1" id="KW-0732">Signal</keyword>
<feature type="non-terminal residue" evidence="2">
    <location>
        <position position="1"/>
    </location>
</feature>
<name>A0AAV5VLU0_9BILA</name>
<gene>
    <name evidence="2" type="ORF">PFISCL1PPCAC_10329</name>
</gene>
<sequence>SGLFSIFPLPFLLLLSPLANAPAPDQESCGSIVLKAVENQGSDKNAKPTYNKDKNEYTCANDMLIYIPEGVNEALKIEYVRVLCKTTNQWTAEEMHADEANPKNVFTVWKTISRAGTLECKGTRVMSCEITRFDFDDMSLDPNNNAKDPNYNNKKYTCVDSNHHLFLKRKFSIDTGFGHYLRKPEIECKNQELRAEFSHIREPQKTDYRDTITCKEFSCKDTLDPPLSYFNLLQINTKCPNTNQKTCKEPDFYNDEYPCGTEGHELTLSHKDKTEEIIWLKDHYVACVDGHLIVTDFRGKEDKVDEGDTIRCFLPESCPPLMNSLGTEYGCKDKYDCYEIDPTLIPTDHLSVFDGNCYD</sequence>
<dbReference type="Proteomes" id="UP001432322">
    <property type="component" value="Unassembled WGS sequence"/>
</dbReference>
<dbReference type="EMBL" id="BTSY01000003">
    <property type="protein sequence ID" value="GMT19032.1"/>
    <property type="molecule type" value="Genomic_DNA"/>
</dbReference>
<proteinExistence type="predicted"/>
<dbReference type="AlphaFoldDB" id="A0AAV5VLU0"/>
<reference evidence="2" key="1">
    <citation type="submission" date="2023-10" db="EMBL/GenBank/DDBJ databases">
        <title>Genome assembly of Pristionchus species.</title>
        <authorList>
            <person name="Yoshida K."/>
            <person name="Sommer R.J."/>
        </authorList>
    </citation>
    <scope>NUCLEOTIDE SEQUENCE</scope>
    <source>
        <strain evidence="2">RS5133</strain>
    </source>
</reference>